<dbReference type="EMBL" id="DVFV01000054">
    <property type="protein sequence ID" value="HIQ90557.1"/>
    <property type="molecule type" value="Genomic_DNA"/>
</dbReference>
<dbReference type="PIRSF" id="PIRSF000858">
    <property type="entry name" value="SCOT-t"/>
    <property type="match status" value="1"/>
</dbReference>
<dbReference type="GO" id="GO:0046952">
    <property type="term" value="P:ketone body catabolic process"/>
    <property type="evidence" value="ECO:0007669"/>
    <property type="project" value="InterPro"/>
</dbReference>
<evidence type="ECO:0000313" key="6">
    <source>
        <dbReference type="Proteomes" id="UP000886786"/>
    </source>
</evidence>
<evidence type="ECO:0000256" key="4">
    <source>
        <dbReference type="PIRSR" id="PIRSR000858-1"/>
    </source>
</evidence>
<accession>A0A9D1CYA7</accession>
<organism evidence="5 6">
    <name type="scientific">Candidatus Coprosoma intestinipullorum</name>
    <dbReference type="NCBI Taxonomy" id="2840752"/>
    <lineage>
        <taxon>Bacteria</taxon>
        <taxon>Bacillati</taxon>
        <taxon>Bacillota</taxon>
        <taxon>Bacillota incertae sedis</taxon>
        <taxon>Candidatus Coprosoma</taxon>
    </lineage>
</organism>
<comment type="caution">
    <text evidence="5">The sequence shown here is derived from an EMBL/GenBank/DDBJ whole genome shotgun (WGS) entry which is preliminary data.</text>
</comment>
<dbReference type="GO" id="GO:0008410">
    <property type="term" value="F:CoA-transferase activity"/>
    <property type="evidence" value="ECO:0007669"/>
    <property type="project" value="InterPro"/>
</dbReference>
<dbReference type="PANTHER" id="PTHR43293:SF1">
    <property type="entry name" value="ACETATE COA-TRANSFERASE YDIF"/>
    <property type="match status" value="1"/>
</dbReference>
<feature type="active site" description="5-glutamyl coenzyme A thioester intermediate" evidence="4">
    <location>
        <position position="326"/>
    </location>
</feature>
<dbReference type="AlphaFoldDB" id="A0A9D1CYA7"/>
<evidence type="ECO:0000256" key="1">
    <source>
        <dbReference type="ARBA" id="ARBA00007154"/>
    </source>
</evidence>
<name>A0A9D1CYA7_9FIRM</name>
<dbReference type="Gene3D" id="3.40.1080.10">
    <property type="entry name" value="Glutaconate Coenzyme A-transferase"/>
    <property type="match status" value="2"/>
</dbReference>
<dbReference type="InterPro" id="IPR037171">
    <property type="entry name" value="NagB/RpiA_transferase-like"/>
</dbReference>
<evidence type="ECO:0000256" key="2">
    <source>
        <dbReference type="ARBA" id="ARBA00022679"/>
    </source>
</evidence>
<dbReference type="InterPro" id="IPR004165">
    <property type="entry name" value="CoA_trans_fam_I"/>
</dbReference>
<dbReference type="SMART" id="SM00882">
    <property type="entry name" value="CoA_trans"/>
    <property type="match status" value="1"/>
</dbReference>
<dbReference type="Proteomes" id="UP000886786">
    <property type="component" value="Unassembled WGS sequence"/>
</dbReference>
<gene>
    <name evidence="5" type="ORF">IAB27_02870</name>
</gene>
<proteinExistence type="inferred from homology"/>
<dbReference type="InterPro" id="IPR014388">
    <property type="entry name" value="3-oxoacid_CoA-transferase"/>
</dbReference>
<evidence type="ECO:0000256" key="3">
    <source>
        <dbReference type="PIRNR" id="PIRNR000858"/>
    </source>
</evidence>
<dbReference type="Pfam" id="PF01144">
    <property type="entry name" value="CoA_trans"/>
    <property type="match status" value="1"/>
</dbReference>
<evidence type="ECO:0000313" key="5">
    <source>
        <dbReference type="EMBL" id="HIQ90557.1"/>
    </source>
</evidence>
<dbReference type="SUPFAM" id="SSF100950">
    <property type="entry name" value="NagB/RpiA/CoA transferase-like"/>
    <property type="match status" value="2"/>
</dbReference>
<dbReference type="PANTHER" id="PTHR43293">
    <property type="entry name" value="ACETATE COA-TRANSFERASE YDIF"/>
    <property type="match status" value="1"/>
</dbReference>
<reference evidence="5" key="2">
    <citation type="journal article" date="2021" name="PeerJ">
        <title>Extensive microbial diversity within the chicken gut microbiome revealed by metagenomics and culture.</title>
        <authorList>
            <person name="Gilroy R."/>
            <person name="Ravi A."/>
            <person name="Getino M."/>
            <person name="Pursley I."/>
            <person name="Horton D.L."/>
            <person name="Alikhan N.F."/>
            <person name="Baker D."/>
            <person name="Gharbi K."/>
            <person name="Hall N."/>
            <person name="Watson M."/>
            <person name="Adriaenssens E.M."/>
            <person name="Foster-Nyarko E."/>
            <person name="Jarju S."/>
            <person name="Secka A."/>
            <person name="Antonio M."/>
            <person name="Oren A."/>
            <person name="Chaudhuri R.R."/>
            <person name="La Ragione R."/>
            <person name="Hildebrand F."/>
            <person name="Pallen M.J."/>
        </authorList>
    </citation>
    <scope>NUCLEOTIDE SEQUENCE</scope>
    <source>
        <strain evidence="5">CHK147-3167</strain>
    </source>
</reference>
<keyword evidence="2 3" id="KW-0808">Transferase</keyword>
<protein>
    <submittedName>
        <fullName evidence="5">3-oxoacid CoA-transferase</fullName>
    </submittedName>
</protein>
<sequence>MKVIKREDLGKIIKDGDTVAISGSGGSGSAEELIRGISDSFVKTGHPCNLTVTCGISPGNLTNDEVGMNMLAKEDLVGKAICAHLGMGRVFGNAIGKNQFPAWAVPLGVINHLYRAIAGHEIGVLTKVGLNTFADPRVEGCCANEKAKALDPFVKLVNIEGKDLLLYKSFPIDVAIIKATYADEDGNISFEHEAVIGEQYNMAIAAHNSGGKVIVQVEKIMMKDGLRARDVLIHSSLVDYVLVAEPDTSLGDYNLPVYRPEMTGDKKIALDEIAIRPLDERKVCGRRSAMELKKGYVVNLGVGMPDSVANACAEEGISEDIYLSVESGPTGGVPIGGVAFGGSINPDSVIPTAEQFDAYNGGSLDMCIVGLAQADEDGDVNVSKFGTRVTGPGGFINITQNTKKVIFIGTFTAGGLEEEIKDGKLHIIKEGTIKKFVKNVQQITFSAKNANENNQEILYVTERAVFRLVGLGLELIEIAPGVDLEKDILDQMEFKPFVSPDLKLMDERIFKEGKMGLKI</sequence>
<comment type="similarity">
    <text evidence="1 3">Belongs to the 3-oxoacid CoA-transferase family.</text>
</comment>
<reference evidence="5" key="1">
    <citation type="submission" date="2020-10" db="EMBL/GenBank/DDBJ databases">
        <authorList>
            <person name="Gilroy R."/>
        </authorList>
    </citation>
    <scope>NUCLEOTIDE SEQUENCE</scope>
    <source>
        <strain evidence="5">CHK147-3167</strain>
    </source>
</reference>